<keyword evidence="1" id="KW-0472">Membrane</keyword>
<evidence type="ECO:0000313" key="3">
    <source>
        <dbReference type="Proteomes" id="UP000547973"/>
    </source>
</evidence>
<protein>
    <recommendedName>
        <fullName evidence="4">Tetratricopeptide repeat-containing protein</fullName>
    </recommendedName>
</protein>
<feature type="transmembrane region" description="Helical" evidence="1">
    <location>
        <begin position="9"/>
        <end position="34"/>
    </location>
</feature>
<keyword evidence="3" id="KW-1185">Reference proteome</keyword>
<proteinExistence type="predicted"/>
<keyword evidence="1" id="KW-1133">Transmembrane helix</keyword>
<dbReference type="EMBL" id="JACBZO010000001">
    <property type="protein sequence ID" value="NYI41819.1"/>
    <property type="molecule type" value="Genomic_DNA"/>
</dbReference>
<dbReference type="Proteomes" id="UP000547973">
    <property type="component" value="Unassembled WGS sequence"/>
</dbReference>
<dbReference type="RefSeq" id="WP_062075795.1">
    <property type="nucleotide sequence ID" value="NZ_BBRC01000013.1"/>
</dbReference>
<evidence type="ECO:0000313" key="2">
    <source>
        <dbReference type="EMBL" id="NYI41819.1"/>
    </source>
</evidence>
<sequence>MGLLRKRGFLAAAATSSIVALYFALVAGRAVVFIATGDPVARALGFALLLFPALGAWWLLHEWRLGTAVQRMADELEADGRLPVHEGDRDSRGRLTAEAQDAVFEFAKREVELRPDDWAAWFHVGFAYDAAGDRSMARKSLGHAATLYRTRRARSAQQKDNGKVTPAE</sequence>
<gene>
    <name evidence="2" type="ORF">BKA03_001938</name>
</gene>
<accession>A0A7Z0CID9</accession>
<organism evidence="2 3">
    <name type="scientific">Demequina lutea</name>
    <dbReference type="NCBI Taxonomy" id="431489"/>
    <lineage>
        <taxon>Bacteria</taxon>
        <taxon>Bacillati</taxon>
        <taxon>Actinomycetota</taxon>
        <taxon>Actinomycetes</taxon>
        <taxon>Micrococcales</taxon>
        <taxon>Demequinaceae</taxon>
        <taxon>Demequina</taxon>
    </lineage>
</organism>
<dbReference type="AlphaFoldDB" id="A0A7Z0CID9"/>
<keyword evidence="1" id="KW-0812">Transmembrane</keyword>
<name>A0A7Z0CID9_9MICO</name>
<reference evidence="2 3" key="1">
    <citation type="submission" date="2020-07" db="EMBL/GenBank/DDBJ databases">
        <title>Sequencing the genomes of 1000 actinobacteria strains.</title>
        <authorList>
            <person name="Klenk H.-P."/>
        </authorList>
    </citation>
    <scope>NUCLEOTIDE SEQUENCE [LARGE SCALE GENOMIC DNA]</scope>
    <source>
        <strain evidence="2 3">DSM 19970</strain>
    </source>
</reference>
<evidence type="ECO:0008006" key="4">
    <source>
        <dbReference type="Google" id="ProtNLM"/>
    </source>
</evidence>
<feature type="transmembrane region" description="Helical" evidence="1">
    <location>
        <begin position="40"/>
        <end position="60"/>
    </location>
</feature>
<comment type="caution">
    <text evidence="2">The sequence shown here is derived from an EMBL/GenBank/DDBJ whole genome shotgun (WGS) entry which is preliminary data.</text>
</comment>
<dbReference type="OrthoDB" id="4485518at2"/>
<evidence type="ECO:0000256" key="1">
    <source>
        <dbReference type="SAM" id="Phobius"/>
    </source>
</evidence>